<sequence length="292" mass="33843">MENNEEKKEQKTNFYFRLIISFHIFMLMLISLVISLCFQLISCVLFLPLLIYSKRIRLIILGASFKCCCYFVCSPLNPFWKVKVIRKCKKNYKPTKTLLFINHLSAVDPWVITSCILPWEMKFAFKSTLFRIPIAGQSLYLSGDIPVYFSKGRGGWEVKPESKEKLMKTCKEYSDLKIGIAVFPEGTRSLSGQLQLFKSGFFKFAIENNCEILPCALHGSNKAWPIKSKLLDKGTMYFSFGEPFYPTPGMTYQELMDKTRKAIFDLIKEFPDYDPEKDKLLNEYPQVRGHGI</sequence>
<proteinExistence type="predicted"/>
<dbReference type="RefSeq" id="XP_028527453.1">
    <property type="nucleotide sequence ID" value="XM_028670729.1"/>
</dbReference>
<evidence type="ECO:0000256" key="2">
    <source>
        <dbReference type="ARBA" id="ARBA00023315"/>
    </source>
</evidence>
<name>A0A1J1GTK8_PLAGA</name>
<feature type="domain" description="Phospholipid/glycerol acyltransferase" evidence="4">
    <location>
        <begin position="97"/>
        <end position="220"/>
    </location>
</feature>
<reference evidence="5" key="1">
    <citation type="submission" date="2015-04" db="EMBL/GenBank/DDBJ databases">
        <authorList>
            <consortium name="Pathogen Informatics"/>
        </authorList>
    </citation>
    <scope>NUCLEOTIDE SEQUENCE [LARGE SCALE GENOMIC DNA]</scope>
    <source>
        <strain evidence="5">8A</strain>
    </source>
</reference>
<dbReference type="PANTHER" id="PTHR10434:SF11">
    <property type="entry name" value="1-ACYL-SN-GLYCEROL-3-PHOSPHATE ACYLTRANSFERASE"/>
    <property type="match status" value="1"/>
</dbReference>
<keyword evidence="3" id="KW-0812">Transmembrane</keyword>
<dbReference type="GO" id="GO:0005783">
    <property type="term" value="C:endoplasmic reticulum"/>
    <property type="evidence" value="ECO:0007669"/>
    <property type="project" value="TreeGrafter"/>
</dbReference>
<dbReference type="EMBL" id="CVMV01000032">
    <property type="protein sequence ID" value="CRG94638.1"/>
    <property type="molecule type" value="Genomic_DNA"/>
</dbReference>
<protein>
    <submittedName>
        <fullName evidence="5">Apicoplast 1-acyl-sn-glycerol-3-phosphate, putative</fullName>
    </submittedName>
</protein>
<feature type="transmembrane region" description="Helical" evidence="3">
    <location>
        <begin position="20"/>
        <end position="51"/>
    </location>
</feature>
<dbReference type="OMA" id="FYPTPGM"/>
<dbReference type="GO" id="GO:0003841">
    <property type="term" value="F:1-acylglycerol-3-phosphate O-acyltransferase activity"/>
    <property type="evidence" value="ECO:0007669"/>
    <property type="project" value="TreeGrafter"/>
</dbReference>
<evidence type="ECO:0000256" key="1">
    <source>
        <dbReference type="ARBA" id="ARBA00022679"/>
    </source>
</evidence>
<dbReference type="Pfam" id="PF01553">
    <property type="entry name" value="Acyltransferase"/>
    <property type="match status" value="1"/>
</dbReference>
<dbReference type="PANTHER" id="PTHR10434">
    <property type="entry name" value="1-ACYL-SN-GLYCEROL-3-PHOSPHATE ACYLTRANSFERASE"/>
    <property type="match status" value="1"/>
</dbReference>
<feature type="transmembrane region" description="Helical" evidence="3">
    <location>
        <begin position="58"/>
        <end position="80"/>
    </location>
</feature>
<dbReference type="SUPFAM" id="SSF69593">
    <property type="entry name" value="Glycerol-3-phosphate (1)-acyltransferase"/>
    <property type="match status" value="1"/>
</dbReference>
<organism evidence="5 6">
    <name type="scientific">Plasmodium gallinaceum</name>
    <dbReference type="NCBI Taxonomy" id="5849"/>
    <lineage>
        <taxon>Eukaryota</taxon>
        <taxon>Sar</taxon>
        <taxon>Alveolata</taxon>
        <taxon>Apicomplexa</taxon>
        <taxon>Aconoidasida</taxon>
        <taxon>Haemosporida</taxon>
        <taxon>Plasmodiidae</taxon>
        <taxon>Plasmodium</taxon>
        <taxon>Plasmodium (Haemamoeba)</taxon>
    </lineage>
</organism>
<evidence type="ECO:0000313" key="5">
    <source>
        <dbReference type="EMBL" id="CRG94638.1"/>
    </source>
</evidence>
<dbReference type="AlphaFoldDB" id="A0A1J1GTK8"/>
<dbReference type="Proteomes" id="UP000220797">
    <property type="component" value="Unassembled WGS sequence"/>
</dbReference>
<keyword evidence="1" id="KW-0808">Transferase</keyword>
<dbReference type="GO" id="GO:0006654">
    <property type="term" value="P:phosphatidic acid biosynthetic process"/>
    <property type="evidence" value="ECO:0007669"/>
    <property type="project" value="TreeGrafter"/>
</dbReference>
<dbReference type="OrthoDB" id="417078at2759"/>
<evidence type="ECO:0000259" key="4">
    <source>
        <dbReference type="SMART" id="SM00563"/>
    </source>
</evidence>
<dbReference type="SMART" id="SM00563">
    <property type="entry name" value="PlsC"/>
    <property type="match status" value="1"/>
</dbReference>
<keyword evidence="2" id="KW-0012">Acyltransferase</keyword>
<dbReference type="GeneID" id="39730561"/>
<keyword evidence="3" id="KW-1133">Transmembrane helix</keyword>
<keyword evidence="6" id="KW-1185">Reference proteome</keyword>
<evidence type="ECO:0000313" key="6">
    <source>
        <dbReference type="Proteomes" id="UP000220797"/>
    </source>
</evidence>
<accession>A0A1J1GTK8</accession>
<dbReference type="InterPro" id="IPR002123">
    <property type="entry name" value="Plipid/glycerol_acylTrfase"/>
</dbReference>
<evidence type="ECO:0000256" key="3">
    <source>
        <dbReference type="SAM" id="Phobius"/>
    </source>
</evidence>
<comment type="caution">
    <text evidence="5">The sequence shown here is derived from an EMBL/GenBank/DDBJ whole genome shotgun (WGS) entry which is preliminary data.</text>
</comment>
<keyword evidence="3" id="KW-0472">Membrane</keyword>
<gene>
    <name evidence="5" type="ORF">PGAL8A_00203500</name>
</gene>
<dbReference type="CDD" id="cd07989">
    <property type="entry name" value="LPLAT_AGPAT-like"/>
    <property type="match status" value="1"/>
</dbReference>
<dbReference type="VEuPathDB" id="PlasmoDB:PGAL8A_00203500"/>